<accession>A0A8J5SD79</accession>
<evidence type="ECO:0000256" key="1">
    <source>
        <dbReference type="SAM" id="MobiDB-lite"/>
    </source>
</evidence>
<sequence>MNRRSPALSTRERRGAGPRANQATTEASVGGGRVLLLPPRPSHGMAARASGIEHERGGSCLARVAMGRGVGKQY</sequence>
<dbReference type="AlphaFoldDB" id="A0A8J5SD79"/>
<proteinExistence type="predicted"/>
<evidence type="ECO:0000313" key="3">
    <source>
        <dbReference type="Proteomes" id="UP000729402"/>
    </source>
</evidence>
<reference evidence="2" key="2">
    <citation type="submission" date="2021-02" db="EMBL/GenBank/DDBJ databases">
        <authorList>
            <person name="Kimball J.A."/>
            <person name="Haas M.W."/>
            <person name="Macchietto M."/>
            <person name="Kono T."/>
            <person name="Duquette J."/>
            <person name="Shao M."/>
        </authorList>
    </citation>
    <scope>NUCLEOTIDE SEQUENCE</scope>
    <source>
        <tissue evidence="2">Fresh leaf tissue</tissue>
    </source>
</reference>
<keyword evidence="3" id="KW-1185">Reference proteome</keyword>
<comment type="caution">
    <text evidence="2">The sequence shown here is derived from an EMBL/GenBank/DDBJ whole genome shotgun (WGS) entry which is preliminary data.</text>
</comment>
<organism evidence="2 3">
    <name type="scientific">Zizania palustris</name>
    <name type="common">Northern wild rice</name>
    <dbReference type="NCBI Taxonomy" id="103762"/>
    <lineage>
        <taxon>Eukaryota</taxon>
        <taxon>Viridiplantae</taxon>
        <taxon>Streptophyta</taxon>
        <taxon>Embryophyta</taxon>
        <taxon>Tracheophyta</taxon>
        <taxon>Spermatophyta</taxon>
        <taxon>Magnoliopsida</taxon>
        <taxon>Liliopsida</taxon>
        <taxon>Poales</taxon>
        <taxon>Poaceae</taxon>
        <taxon>BOP clade</taxon>
        <taxon>Oryzoideae</taxon>
        <taxon>Oryzeae</taxon>
        <taxon>Zizaniinae</taxon>
        <taxon>Zizania</taxon>
    </lineage>
</organism>
<evidence type="ECO:0000313" key="2">
    <source>
        <dbReference type="EMBL" id="KAG8065937.1"/>
    </source>
</evidence>
<dbReference type="Proteomes" id="UP000729402">
    <property type="component" value="Unassembled WGS sequence"/>
</dbReference>
<feature type="region of interest" description="Disordered" evidence="1">
    <location>
        <begin position="1"/>
        <end position="52"/>
    </location>
</feature>
<protein>
    <submittedName>
        <fullName evidence="2">Uncharacterized protein</fullName>
    </submittedName>
</protein>
<reference evidence="2" key="1">
    <citation type="journal article" date="2021" name="bioRxiv">
        <title>Whole Genome Assembly and Annotation of Northern Wild Rice, Zizania palustris L., Supports a Whole Genome Duplication in the Zizania Genus.</title>
        <authorList>
            <person name="Haas M."/>
            <person name="Kono T."/>
            <person name="Macchietto M."/>
            <person name="Millas R."/>
            <person name="McGilp L."/>
            <person name="Shao M."/>
            <person name="Duquette J."/>
            <person name="Hirsch C.N."/>
            <person name="Kimball J."/>
        </authorList>
    </citation>
    <scope>NUCLEOTIDE SEQUENCE</scope>
    <source>
        <tissue evidence="2">Fresh leaf tissue</tissue>
    </source>
</reference>
<dbReference type="EMBL" id="JAAALK010000285">
    <property type="protein sequence ID" value="KAG8065937.1"/>
    <property type="molecule type" value="Genomic_DNA"/>
</dbReference>
<name>A0A8J5SD79_ZIZPA</name>
<gene>
    <name evidence="2" type="ORF">GUJ93_ZPchr0004g40097</name>
</gene>